<evidence type="ECO:0000256" key="1">
    <source>
        <dbReference type="SAM" id="Phobius"/>
    </source>
</evidence>
<feature type="transmembrane region" description="Helical" evidence="1">
    <location>
        <begin position="93"/>
        <end position="112"/>
    </location>
</feature>
<keyword evidence="1" id="KW-0812">Transmembrane</keyword>
<dbReference type="Proteomes" id="UP000522163">
    <property type="component" value="Unassembled WGS sequence"/>
</dbReference>
<keyword evidence="1" id="KW-1133">Transmembrane helix</keyword>
<proteinExistence type="predicted"/>
<sequence>MKIYLRLISLWLCFGSLYLLMRRLLFTDAQDMRMIFSVVIYSWLYVFFAMITSGTSKKKFNIFLYLLLVVFLSMSVEHLFMSYTPNTWKDNTMAFFGDIFCFILIWVSSILASKLMIRGYRRLKNVAIV</sequence>
<gene>
    <name evidence="2" type="ORF">HNQ46_002293</name>
</gene>
<dbReference type="EMBL" id="JACHHH010000014">
    <property type="protein sequence ID" value="MBB6042297.1"/>
    <property type="molecule type" value="Genomic_DNA"/>
</dbReference>
<feature type="transmembrane region" description="Helical" evidence="1">
    <location>
        <begin position="32"/>
        <end position="51"/>
    </location>
</feature>
<evidence type="ECO:0000313" key="3">
    <source>
        <dbReference type="Proteomes" id="UP000522163"/>
    </source>
</evidence>
<feature type="transmembrane region" description="Helical" evidence="1">
    <location>
        <begin position="7"/>
        <end position="26"/>
    </location>
</feature>
<protein>
    <submittedName>
        <fullName evidence="2">FlaA1/EpsC-like NDP-sugar epimerase</fullName>
    </submittedName>
</protein>
<feature type="transmembrane region" description="Helical" evidence="1">
    <location>
        <begin position="63"/>
        <end position="81"/>
    </location>
</feature>
<accession>A0A7W9SHY6</accession>
<name>A0A7W9SHY6_9FIRM</name>
<keyword evidence="1" id="KW-0472">Membrane</keyword>
<dbReference type="AlphaFoldDB" id="A0A7W9SHY6"/>
<organism evidence="2 3">
    <name type="scientific">Oribacterium sinus</name>
    <dbReference type="NCBI Taxonomy" id="237576"/>
    <lineage>
        <taxon>Bacteria</taxon>
        <taxon>Bacillati</taxon>
        <taxon>Bacillota</taxon>
        <taxon>Clostridia</taxon>
        <taxon>Lachnospirales</taxon>
        <taxon>Lachnospiraceae</taxon>
        <taxon>Oribacterium</taxon>
    </lineage>
</organism>
<comment type="caution">
    <text evidence="2">The sequence shown here is derived from an EMBL/GenBank/DDBJ whole genome shotgun (WGS) entry which is preliminary data.</text>
</comment>
<evidence type="ECO:0000313" key="2">
    <source>
        <dbReference type="EMBL" id="MBB6042297.1"/>
    </source>
</evidence>
<reference evidence="2 3" key="1">
    <citation type="submission" date="2020-08" db="EMBL/GenBank/DDBJ databases">
        <title>Genomic Encyclopedia of Type Strains, Phase IV (KMG-IV): sequencing the most valuable type-strain genomes for metagenomic binning, comparative biology and taxonomic classification.</title>
        <authorList>
            <person name="Goeker M."/>
        </authorList>
    </citation>
    <scope>NUCLEOTIDE SEQUENCE [LARGE SCALE GENOMIC DNA]</scope>
    <source>
        <strain evidence="2 3">DSM 17245</strain>
    </source>
</reference>